<evidence type="ECO:0000313" key="4">
    <source>
        <dbReference type="Proteomes" id="UP001199469"/>
    </source>
</evidence>
<keyword evidence="4" id="KW-1185">Reference proteome</keyword>
<dbReference type="SMART" id="SM01234">
    <property type="entry name" value="Haemolytic"/>
    <property type="match status" value="1"/>
</dbReference>
<dbReference type="Pfam" id="PF01809">
    <property type="entry name" value="YidD"/>
    <property type="match status" value="1"/>
</dbReference>
<organism evidence="3 4">
    <name type="scientific">Actinomycetospora endophytica</name>
    <dbReference type="NCBI Taxonomy" id="2291215"/>
    <lineage>
        <taxon>Bacteria</taxon>
        <taxon>Bacillati</taxon>
        <taxon>Actinomycetota</taxon>
        <taxon>Actinomycetes</taxon>
        <taxon>Pseudonocardiales</taxon>
        <taxon>Pseudonocardiaceae</taxon>
        <taxon>Actinomycetospora</taxon>
    </lineage>
</organism>
<proteinExistence type="inferred from homology"/>
<accession>A0ABS8P4T9</accession>
<comment type="function">
    <text evidence="1">Could be involved in insertion of integral membrane proteins into the membrane.</text>
</comment>
<comment type="caution">
    <text evidence="3">The sequence shown here is derived from an EMBL/GenBank/DDBJ whole genome shotgun (WGS) entry which is preliminary data.</text>
</comment>
<reference evidence="3 4" key="1">
    <citation type="submission" date="2021-11" db="EMBL/GenBank/DDBJ databases">
        <title>Draft genome sequence of Actinomycetospora sp. SF1 isolated from the rhizosphere soil.</title>
        <authorList>
            <person name="Duangmal K."/>
            <person name="Chantavorakit T."/>
        </authorList>
    </citation>
    <scope>NUCLEOTIDE SEQUENCE [LARGE SCALE GENOMIC DNA]</scope>
    <source>
        <strain evidence="3 4">TBRC 5722</strain>
    </source>
</reference>
<dbReference type="NCBIfam" id="TIGR00278">
    <property type="entry name" value="membrane protein insertion efficiency factor YidD"/>
    <property type="match status" value="1"/>
</dbReference>
<sequence>MPDSPPGPAARLLIAVLGVYRRWISPLFLPHCRFHPSCSAYAVEALRVHGVLRGTGLATVRLLKCAPWHPGGLDPVPPRRSRDPDGVVVPEPVPDPPGAGGPPADPSDRTAPRGAGAPISEEQAKC</sequence>
<keyword evidence="1" id="KW-0472">Membrane</keyword>
<evidence type="ECO:0000256" key="2">
    <source>
        <dbReference type="SAM" id="MobiDB-lite"/>
    </source>
</evidence>
<dbReference type="PANTHER" id="PTHR33383:SF1">
    <property type="entry name" value="MEMBRANE PROTEIN INSERTION EFFICIENCY FACTOR-RELATED"/>
    <property type="match status" value="1"/>
</dbReference>
<feature type="compositionally biased region" description="Pro residues" evidence="2">
    <location>
        <begin position="91"/>
        <end position="105"/>
    </location>
</feature>
<evidence type="ECO:0000256" key="1">
    <source>
        <dbReference type="HAMAP-Rule" id="MF_00386"/>
    </source>
</evidence>
<comment type="similarity">
    <text evidence="1">Belongs to the UPF0161 family.</text>
</comment>
<gene>
    <name evidence="3" type="primary">yidD</name>
    <name evidence="3" type="ORF">LQ327_06965</name>
</gene>
<dbReference type="HAMAP" id="MF_00386">
    <property type="entry name" value="UPF0161_YidD"/>
    <property type="match status" value="1"/>
</dbReference>
<name>A0ABS8P4T9_9PSEU</name>
<dbReference type="Proteomes" id="UP001199469">
    <property type="component" value="Unassembled WGS sequence"/>
</dbReference>
<keyword evidence="1" id="KW-1003">Cell membrane</keyword>
<dbReference type="EMBL" id="JAJNDB010000001">
    <property type="protein sequence ID" value="MCD2193129.1"/>
    <property type="molecule type" value="Genomic_DNA"/>
</dbReference>
<dbReference type="PANTHER" id="PTHR33383">
    <property type="entry name" value="MEMBRANE PROTEIN INSERTION EFFICIENCY FACTOR-RELATED"/>
    <property type="match status" value="1"/>
</dbReference>
<dbReference type="InterPro" id="IPR002696">
    <property type="entry name" value="Membr_insert_effic_factor_YidD"/>
</dbReference>
<comment type="subcellular location">
    <subcellularLocation>
        <location evidence="1">Cell membrane</location>
        <topology evidence="1">Peripheral membrane protein</topology>
        <orientation evidence="1">Cytoplasmic side</orientation>
    </subcellularLocation>
</comment>
<evidence type="ECO:0000313" key="3">
    <source>
        <dbReference type="EMBL" id="MCD2193129.1"/>
    </source>
</evidence>
<feature type="region of interest" description="Disordered" evidence="2">
    <location>
        <begin position="68"/>
        <end position="126"/>
    </location>
</feature>
<protein>
    <recommendedName>
        <fullName evidence="1">Putative membrane protein insertion efficiency factor</fullName>
    </recommendedName>
</protein>